<dbReference type="GO" id="GO:0005886">
    <property type="term" value="C:plasma membrane"/>
    <property type="evidence" value="ECO:0007669"/>
    <property type="project" value="UniProtKB-SubCell"/>
</dbReference>
<sequence length="323" mass="37686">MSKFDWKAATRINTLMLKMVGLWPRGDGAYTFNVYTLYAFISINLLVNGHTFFQAMNIFFVYSNLEALTATIFVTSSEFLAAVKIYYYVQNLKLLKKLKMYLDSDLFQPKSENQRLLVQPSLKMWRATYFGFWISSAATMTLWSVFPILDQTIKEYRLPFSAWYPYNTRMSPLYEITYIYQVMGIWFLATANLNIDTLISALMMYVGAQCEILCEELRTLKSDNSNIHEKIIMCIKHHQEVLDFAKGCNTFFDLMVLGQFFTSAMSNAVTMFRLTVVRPLSSEFYSLLFFVGSITTQLFLYCWFGNELEFKVRLNKTYDIALL</sequence>
<gene>
    <name evidence="11" type="ORF">Zmor_007634</name>
</gene>
<keyword evidence="7 10" id="KW-0472">Membrane</keyword>
<feature type="transmembrane region" description="Helical" evidence="10">
    <location>
        <begin position="67"/>
        <end position="89"/>
    </location>
</feature>
<organism evidence="11 12">
    <name type="scientific">Zophobas morio</name>
    <dbReference type="NCBI Taxonomy" id="2755281"/>
    <lineage>
        <taxon>Eukaryota</taxon>
        <taxon>Metazoa</taxon>
        <taxon>Ecdysozoa</taxon>
        <taxon>Arthropoda</taxon>
        <taxon>Hexapoda</taxon>
        <taxon>Insecta</taxon>
        <taxon>Pterygota</taxon>
        <taxon>Neoptera</taxon>
        <taxon>Endopterygota</taxon>
        <taxon>Coleoptera</taxon>
        <taxon>Polyphaga</taxon>
        <taxon>Cucujiformia</taxon>
        <taxon>Tenebrionidae</taxon>
        <taxon>Zophobas</taxon>
    </lineage>
</organism>
<keyword evidence="12" id="KW-1185">Reference proteome</keyword>
<comment type="subcellular location">
    <subcellularLocation>
        <location evidence="1">Cell membrane</location>
        <topology evidence="1">Multi-pass membrane protein</topology>
    </subcellularLocation>
</comment>
<dbReference type="GO" id="GO:0004984">
    <property type="term" value="F:olfactory receptor activity"/>
    <property type="evidence" value="ECO:0007669"/>
    <property type="project" value="InterPro"/>
</dbReference>
<evidence type="ECO:0000256" key="1">
    <source>
        <dbReference type="ARBA" id="ARBA00004651"/>
    </source>
</evidence>
<evidence type="ECO:0000256" key="6">
    <source>
        <dbReference type="ARBA" id="ARBA00022989"/>
    </source>
</evidence>
<dbReference type="Pfam" id="PF02949">
    <property type="entry name" value="7tm_6"/>
    <property type="match status" value="1"/>
</dbReference>
<comment type="caution">
    <text evidence="11">The sequence shown here is derived from an EMBL/GenBank/DDBJ whole genome shotgun (WGS) entry which is preliminary data.</text>
</comment>
<dbReference type="PANTHER" id="PTHR21137">
    <property type="entry name" value="ODORANT RECEPTOR"/>
    <property type="match status" value="1"/>
</dbReference>
<evidence type="ECO:0000256" key="7">
    <source>
        <dbReference type="ARBA" id="ARBA00023136"/>
    </source>
</evidence>
<evidence type="ECO:0000256" key="4">
    <source>
        <dbReference type="ARBA" id="ARBA00022692"/>
    </source>
</evidence>
<keyword evidence="9" id="KW-0807">Transducer</keyword>
<feature type="transmembrane region" description="Helical" evidence="10">
    <location>
        <begin position="284"/>
        <end position="304"/>
    </location>
</feature>
<evidence type="ECO:0000313" key="12">
    <source>
        <dbReference type="Proteomes" id="UP001168821"/>
    </source>
</evidence>
<keyword evidence="5" id="KW-0552">Olfaction</keyword>
<protein>
    <recommendedName>
        <fullName evidence="13">Odorant receptor</fullName>
    </recommendedName>
</protein>
<evidence type="ECO:0000313" key="11">
    <source>
        <dbReference type="EMBL" id="KAJ3663348.1"/>
    </source>
</evidence>
<dbReference type="InterPro" id="IPR004117">
    <property type="entry name" value="7tm6_olfct_rcpt"/>
</dbReference>
<dbReference type="Proteomes" id="UP001168821">
    <property type="component" value="Unassembled WGS sequence"/>
</dbReference>
<keyword evidence="3" id="KW-0716">Sensory transduction</keyword>
<evidence type="ECO:0000256" key="5">
    <source>
        <dbReference type="ARBA" id="ARBA00022725"/>
    </source>
</evidence>
<keyword evidence="6 10" id="KW-1133">Transmembrane helix</keyword>
<feature type="transmembrane region" description="Helical" evidence="10">
    <location>
        <begin position="129"/>
        <end position="149"/>
    </location>
</feature>
<evidence type="ECO:0000256" key="8">
    <source>
        <dbReference type="ARBA" id="ARBA00023170"/>
    </source>
</evidence>
<evidence type="ECO:0000256" key="3">
    <source>
        <dbReference type="ARBA" id="ARBA00022606"/>
    </source>
</evidence>
<dbReference type="EMBL" id="JALNTZ010000002">
    <property type="protein sequence ID" value="KAJ3663348.1"/>
    <property type="molecule type" value="Genomic_DNA"/>
</dbReference>
<evidence type="ECO:0000256" key="2">
    <source>
        <dbReference type="ARBA" id="ARBA00022475"/>
    </source>
</evidence>
<accession>A0AA38IX45</accession>
<feature type="transmembrane region" description="Helical" evidence="10">
    <location>
        <begin position="178"/>
        <end position="195"/>
    </location>
</feature>
<keyword evidence="4 10" id="KW-0812">Transmembrane</keyword>
<keyword evidence="2" id="KW-1003">Cell membrane</keyword>
<keyword evidence="8" id="KW-0675">Receptor</keyword>
<dbReference type="GO" id="GO:0007165">
    <property type="term" value="P:signal transduction"/>
    <property type="evidence" value="ECO:0007669"/>
    <property type="project" value="UniProtKB-KW"/>
</dbReference>
<evidence type="ECO:0000256" key="10">
    <source>
        <dbReference type="SAM" id="Phobius"/>
    </source>
</evidence>
<name>A0AA38IX45_9CUCU</name>
<feature type="transmembrane region" description="Helical" evidence="10">
    <location>
        <begin position="28"/>
        <end position="47"/>
    </location>
</feature>
<evidence type="ECO:0000256" key="9">
    <source>
        <dbReference type="ARBA" id="ARBA00023224"/>
    </source>
</evidence>
<reference evidence="11" key="1">
    <citation type="journal article" date="2023" name="G3 (Bethesda)">
        <title>Whole genome assemblies of Zophobas morio and Tenebrio molitor.</title>
        <authorList>
            <person name="Kaur S."/>
            <person name="Stinson S.A."/>
            <person name="diCenzo G.C."/>
        </authorList>
    </citation>
    <scope>NUCLEOTIDE SEQUENCE</scope>
    <source>
        <strain evidence="11">QUZm001</strain>
    </source>
</reference>
<dbReference type="GO" id="GO:0005549">
    <property type="term" value="F:odorant binding"/>
    <property type="evidence" value="ECO:0007669"/>
    <property type="project" value="InterPro"/>
</dbReference>
<proteinExistence type="predicted"/>
<dbReference type="AlphaFoldDB" id="A0AA38IX45"/>
<dbReference type="PANTHER" id="PTHR21137:SF35">
    <property type="entry name" value="ODORANT RECEPTOR 19A-RELATED"/>
    <property type="match status" value="1"/>
</dbReference>
<feature type="transmembrane region" description="Helical" evidence="10">
    <location>
        <begin position="251"/>
        <end position="272"/>
    </location>
</feature>
<evidence type="ECO:0008006" key="13">
    <source>
        <dbReference type="Google" id="ProtNLM"/>
    </source>
</evidence>